<proteinExistence type="predicted"/>
<dbReference type="InterPro" id="IPR001106">
    <property type="entry name" value="Aromatic_Lyase"/>
</dbReference>
<dbReference type="AlphaFoldDB" id="A0A1H0TZV6"/>
<dbReference type="Gene3D" id="1.20.200.10">
    <property type="entry name" value="Fumarase/aspartase (Central domain)"/>
    <property type="match status" value="1"/>
</dbReference>
<evidence type="ECO:0000313" key="3">
    <source>
        <dbReference type="Proteomes" id="UP000199077"/>
    </source>
</evidence>
<dbReference type="STRING" id="443156.SAMN04489867_3063"/>
<dbReference type="GO" id="GO:0016841">
    <property type="term" value="F:ammonia-lyase activity"/>
    <property type="evidence" value="ECO:0007669"/>
    <property type="project" value="UniProtKB-ARBA"/>
</dbReference>
<evidence type="ECO:0000313" key="2">
    <source>
        <dbReference type="EMBL" id="SDP59577.1"/>
    </source>
</evidence>
<dbReference type="SUPFAM" id="SSF48557">
    <property type="entry name" value="L-aspartase-like"/>
    <property type="match status" value="1"/>
</dbReference>
<dbReference type="EMBL" id="LT629711">
    <property type="protein sequence ID" value="SDP59577.1"/>
    <property type="molecule type" value="Genomic_DNA"/>
</dbReference>
<gene>
    <name evidence="2" type="ORF">SAMN04489867_3063</name>
</gene>
<evidence type="ECO:0000256" key="1">
    <source>
        <dbReference type="ARBA" id="ARBA00023239"/>
    </source>
</evidence>
<keyword evidence="1 2" id="KW-0456">Lyase</keyword>
<dbReference type="InterPro" id="IPR024083">
    <property type="entry name" value="Fumarase/histidase_N"/>
</dbReference>
<dbReference type="PANTHER" id="PTHR10362">
    <property type="entry name" value="HISTIDINE AMMONIA-LYASE"/>
    <property type="match status" value="1"/>
</dbReference>
<dbReference type="InterPro" id="IPR008948">
    <property type="entry name" value="L-Aspartase-like"/>
</dbReference>
<dbReference type="Gene3D" id="1.10.275.10">
    <property type="entry name" value="Fumarase/aspartase (N-terminal domain)"/>
    <property type="match status" value="1"/>
</dbReference>
<dbReference type="OrthoDB" id="3278073at2"/>
<name>A0A1H0TZV6_9MICO</name>
<reference evidence="3" key="1">
    <citation type="submission" date="2016-10" db="EMBL/GenBank/DDBJ databases">
        <authorList>
            <person name="Varghese N."/>
            <person name="Submissions S."/>
        </authorList>
    </citation>
    <scope>NUCLEOTIDE SEQUENCE [LARGE SCALE GENOMIC DNA]</scope>
    <source>
        <strain evidence="3">DSM 22329</strain>
    </source>
</reference>
<dbReference type="Pfam" id="PF00221">
    <property type="entry name" value="Lyase_aromatic"/>
    <property type="match status" value="1"/>
</dbReference>
<accession>A0A1H0TZV6</accession>
<sequence>MTHQVHLDGHSLDLDALGRAARGATVTIADDALGRAAASHRNAAEVSTMRPVYGRTTGVGAARDESTDSKVDHGLRLLRSHAAGWGEVMPAPVVRAALAVRANQILAGGSGATPALASALADLVGAPESDLPVVHRYGSLGTGDLTALAEVGLALIGERERIGGTKRADVQLTSADALPLMSSNAFAIAETGLHAASLHELARAADTVCALSFVALQGNPEAVSDTAAAATPFRGAQEVIRVLRELLDDQPGQPAHLQDFFGLRTWPQVHGPVLDTVLDLKRVVETAANTASENPLFTGTADAPEVTHHGGFHAAYLVLAVDTTLLALTRSAQAVQSRISHTLTDSDLGLPLFLSDATNGSSGVLIAEYVAASALSTIRGVASTPSSVQTAGVSAGIEDDASFAGQAAVRLGEATAAYRRMLAVELVCTVRALRMRGVVPVGELGEAFARCAALPAGIEDRDLSPELMIAERIVERYAVSTPQER</sequence>
<keyword evidence="3" id="KW-1185">Reference proteome</keyword>
<dbReference type="Proteomes" id="UP000199077">
    <property type="component" value="Chromosome I"/>
</dbReference>
<protein>
    <submittedName>
        <fullName evidence="2">Histidine ammonia-lyase</fullName>
    </submittedName>
</protein>
<dbReference type="RefSeq" id="WP_157693082.1">
    <property type="nucleotide sequence ID" value="NZ_LT629711.1"/>
</dbReference>
<organism evidence="2 3">
    <name type="scientific">Pedococcus dokdonensis</name>
    <dbReference type="NCBI Taxonomy" id="443156"/>
    <lineage>
        <taxon>Bacteria</taxon>
        <taxon>Bacillati</taxon>
        <taxon>Actinomycetota</taxon>
        <taxon>Actinomycetes</taxon>
        <taxon>Micrococcales</taxon>
        <taxon>Intrasporangiaceae</taxon>
        <taxon>Pedococcus</taxon>
    </lineage>
</organism>